<dbReference type="InterPro" id="IPR044533">
    <property type="entry name" value="FLZ1/2/3"/>
</dbReference>
<sequence length="325" mass="35797">MDFTSSYFHAFGNPDFAAVFSGGGSAQAIRPGTTTSSSGGAKAVNVGRGGAARQGTPSVFCVQDAEVEEAHHFLDECTLCRKGLAGDIFMYRGDTPFCSEECRREQIEMDRNRHRRKKQQYSPTAQAAAHHHRSERAPQRQLQPQRVHGSIERNHHHDPEFPQTHQRIQGNHGRFRRKRGESAPDLAGGVSRPHGLFYGTTGSRAGVIRSTRGGGGGEAGVVWLRAAIRSIEEMGRGGHTHFLDACFLCRKRLAGNRDIFMYRGDTPFCSEECRREQMEADAAAERTEKARRAGKLTRGAPSSRREVEGPQERGNSVRAGSILAL</sequence>
<reference evidence="6" key="1">
    <citation type="journal article" date="2009" name="Rice">
        <title>De Novo Next Generation Sequencing of Plant Genomes.</title>
        <authorList>
            <person name="Rounsley S."/>
            <person name="Marri P.R."/>
            <person name="Yu Y."/>
            <person name="He R."/>
            <person name="Sisneros N."/>
            <person name="Goicoechea J.L."/>
            <person name="Lee S.J."/>
            <person name="Angelova A."/>
            <person name="Kudrna D."/>
            <person name="Luo M."/>
            <person name="Affourtit J."/>
            <person name="Desany B."/>
            <person name="Knight J."/>
            <person name="Niazi F."/>
            <person name="Egholm M."/>
            <person name="Wing R.A."/>
        </authorList>
    </citation>
    <scope>NUCLEOTIDE SEQUENCE [LARGE SCALE GENOMIC DNA]</scope>
    <source>
        <strain evidence="6">cv. IRGC 105608</strain>
    </source>
</reference>
<dbReference type="PROSITE" id="PS51795">
    <property type="entry name" value="ZF_FLZ"/>
    <property type="match status" value="2"/>
</dbReference>
<evidence type="ECO:0000256" key="1">
    <source>
        <dbReference type="ARBA" id="ARBA00009374"/>
    </source>
</evidence>
<dbReference type="GO" id="GO:0046872">
    <property type="term" value="F:metal ion binding"/>
    <property type="evidence" value="ECO:0007669"/>
    <property type="project" value="UniProtKB-KW"/>
</dbReference>
<dbReference type="EnsemblPlants" id="OBART02G28340.1">
    <property type="protein sequence ID" value="OBART02G28340.1"/>
    <property type="gene ID" value="OBART02G28340"/>
</dbReference>
<feature type="compositionally biased region" description="Basic and acidic residues" evidence="4">
    <location>
        <begin position="280"/>
        <end position="291"/>
    </location>
</feature>
<evidence type="ECO:0000313" key="6">
    <source>
        <dbReference type="EnsemblPlants" id="OBART02G28340.1"/>
    </source>
</evidence>
<dbReference type="HOGENOM" id="CLU_856259_0_0_1"/>
<feature type="compositionally biased region" description="Basic and acidic residues" evidence="4">
    <location>
        <begin position="149"/>
        <end position="160"/>
    </location>
</feature>
<dbReference type="AlphaFoldDB" id="A0A0D3F924"/>
<feature type="zinc finger region" description="FLZ-type" evidence="3">
    <location>
        <begin position="72"/>
        <end position="114"/>
    </location>
</feature>
<dbReference type="Pfam" id="PF04570">
    <property type="entry name" value="zf-FLZ"/>
    <property type="match status" value="2"/>
</dbReference>
<dbReference type="Proteomes" id="UP000026960">
    <property type="component" value="Chromosome 2"/>
</dbReference>
<evidence type="ECO:0000256" key="4">
    <source>
        <dbReference type="SAM" id="MobiDB-lite"/>
    </source>
</evidence>
<dbReference type="PaxDb" id="65489-OBART02G28340.1"/>
<feature type="region of interest" description="Disordered" evidence="4">
    <location>
        <begin position="110"/>
        <end position="197"/>
    </location>
</feature>
<dbReference type="InterPro" id="IPR007650">
    <property type="entry name" value="Zf-FLZ_dom"/>
</dbReference>
<comment type="similarity">
    <text evidence="1">Belongs to the FLZ family.</text>
</comment>
<evidence type="ECO:0000259" key="5">
    <source>
        <dbReference type="PROSITE" id="PS51795"/>
    </source>
</evidence>
<dbReference type="STRING" id="65489.A0A0D3F924"/>
<feature type="domain" description="FLZ-type" evidence="5">
    <location>
        <begin position="72"/>
        <end position="114"/>
    </location>
</feature>
<evidence type="ECO:0000313" key="7">
    <source>
        <dbReference type="Proteomes" id="UP000026960"/>
    </source>
</evidence>
<feature type="domain" description="FLZ-type" evidence="5">
    <location>
        <begin position="241"/>
        <end position="285"/>
    </location>
</feature>
<evidence type="ECO:0000256" key="3">
    <source>
        <dbReference type="PROSITE-ProRule" id="PRU01131"/>
    </source>
</evidence>
<proteinExistence type="inferred from homology"/>
<feature type="region of interest" description="Disordered" evidence="4">
    <location>
        <begin position="280"/>
        <end position="325"/>
    </location>
</feature>
<protein>
    <recommendedName>
        <fullName evidence="5">FLZ-type domain-containing protein</fullName>
    </recommendedName>
</protein>
<name>A0A0D3F924_9ORYZ</name>
<keyword evidence="7" id="KW-1185">Reference proteome</keyword>
<organism evidence="6">
    <name type="scientific">Oryza barthii</name>
    <dbReference type="NCBI Taxonomy" id="65489"/>
    <lineage>
        <taxon>Eukaryota</taxon>
        <taxon>Viridiplantae</taxon>
        <taxon>Streptophyta</taxon>
        <taxon>Embryophyta</taxon>
        <taxon>Tracheophyta</taxon>
        <taxon>Spermatophyta</taxon>
        <taxon>Magnoliopsida</taxon>
        <taxon>Liliopsida</taxon>
        <taxon>Poales</taxon>
        <taxon>Poaceae</taxon>
        <taxon>BOP clade</taxon>
        <taxon>Oryzoideae</taxon>
        <taxon>Oryzeae</taxon>
        <taxon>Oryzinae</taxon>
        <taxon>Oryza</taxon>
    </lineage>
</organism>
<evidence type="ECO:0000256" key="2">
    <source>
        <dbReference type="ARBA" id="ARBA00022723"/>
    </source>
</evidence>
<accession>A0A0D3F924</accession>
<reference evidence="6" key="2">
    <citation type="submission" date="2015-03" db="UniProtKB">
        <authorList>
            <consortium name="EnsemblPlants"/>
        </authorList>
    </citation>
    <scope>IDENTIFICATION</scope>
</reference>
<dbReference type="PANTHER" id="PTHR46057">
    <property type="entry name" value="FCS-LIKE ZINC FINGER 1-RELATED"/>
    <property type="match status" value="1"/>
</dbReference>
<dbReference type="eggNOG" id="ENOG502R5XP">
    <property type="taxonomic scope" value="Eukaryota"/>
</dbReference>
<feature type="zinc finger region" description="FLZ-type" evidence="3">
    <location>
        <begin position="241"/>
        <end position="285"/>
    </location>
</feature>
<dbReference type="PANTHER" id="PTHR46057:SF9">
    <property type="entry name" value="FCS-LIKE ZINC FINGER 1"/>
    <property type="match status" value="1"/>
</dbReference>
<dbReference type="Gramene" id="OBART02G28340.1">
    <property type="protein sequence ID" value="OBART02G28340.1"/>
    <property type="gene ID" value="OBART02G28340"/>
</dbReference>
<keyword evidence="2" id="KW-0479">Metal-binding</keyword>